<dbReference type="AlphaFoldDB" id="A0A812P8L5"/>
<dbReference type="EMBL" id="CAJNDS010002132">
    <property type="protein sequence ID" value="CAE7344396.1"/>
    <property type="molecule type" value="Genomic_DNA"/>
</dbReference>
<evidence type="ECO:0000313" key="3">
    <source>
        <dbReference type="Proteomes" id="UP000604046"/>
    </source>
</evidence>
<gene>
    <name evidence="2" type="ORF">SNAT2548_LOCUS18040</name>
</gene>
<accession>A0A812P8L5</accession>
<dbReference type="Proteomes" id="UP000604046">
    <property type="component" value="Unassembled WGS sequence"/>
</dbReference>
<keyword evidence="3" id="KW-1185">Reference proteome</keyword>
<name>A0A812P8L5_9DINO</name>
<reference evidence="2" key="1">
    <citation type="submission" date="2021-02" db="EMBL/GenBank/DDBJ databases">
        <authorList>
            <person name="Dougan E. K."/>
            <person name="Rhodes N."/>
            <person name="Thang M."/>
            <person name="Chan C."/>
        </authorList>
    </citation>
    <scope>NUCLEOTIDE SEQUENCE</scope>
</reference>
<proteinExistence type="predicted"/>
<dbReference type="Gene3D" id="2.60.220.30">
    <property type="match status" value="1"/>
</dbReference>
<comment type="caution">
    <text evidence="2">The sequence shown here is derived from an EMBL/GenBank/DDBJ whole genome shotgun (WGS) entry which is preliminary data.</text>
</comment>
<dbReference type="Pfam" id="PF00791">
    <property type="entry name" value="ZU5"/>
    <property type="match status" value="1"/>
</dbReference>
<evidence type="ECO:0000313" key="2">
    <source>
        <dbReference type="EMBL" id="CAE7344396.1"/>
    </source>
</evidence>
<protein>
    <recommendedName>
        <fullName evidence="1">ZU5 domain-containing protein</fullName>
    </recommendedName>
</protein>
<sequence length="316" mass="34840">MPGFYVSRASLSRRASCKCCAGPRVHEVAEGLVVQLEEGDVAVMHDSILMVAKSRVCQKHTLNFEVMAKDGPLQLPDKAIALSPIVDLSPDGVVFEEPILVILPVCIGATKAWRSLGDSSKWEVLPEARFHAGYAILYLDHFCKIAAGGDEPLEAAIKISCYMNSLLEAKWAITHAACGSCRNLLRSYANDEDVLQDYKPCKPASYPAGGYAHGQDLRLAWPHVSSLEPEPGQPEPGRLNFRRFPLVPCLNLKIFQESVQDCRKLCISRNVRLSLGYQIRFLPCPGRRPNRLSSCRSSTVARRAGADSATRLQFFA</sequence>
<organism evidence="2 3">
    <name type="scientific">Symbiodinium natans</name>
    <dbReference type="NCBI Taxonomy" id="878477"/>
    <lineage>
        <taxon>Eukaryota</taxon>
        <taxon>Sar</taxon>
        <taxon>Alveolata</taxon>
        <taxon>Dinophyceae</taxon>
        <taxon>Suessiales</taxon>
        <taxon>Symbiodiniaceae</taxon>
        <taxon>Symbiodinium</taxon>
    </lineage>
</organism>
<feature type="domain" description="ZU5" evidence="1">
    <location>
        <begin position="49"/>
        <end position="110"/>
    </location>
</feature>
<dbReference type="OrthoDB" id="341259at2759"/>
<dbReference type="InterPro" id="IPR000906">
    <property type="entry name" value="ZU5_dom"/>
</dbReference>
<evidence type="ECO:0000259" key="1">
    <source>
        <dbReference type="Pfam" id="PF00791"/>
    </source>
</evidence>